<dbReference type="AlphaFoldDB" id="A0A6L2JZL0"/>
<sequence>MFYQKNVDYVALLWEDFMFQADNREIIFARKENMPDLSFTKVIISHFIFKDKTISIRNHINLHIACDDTLLGSLKFVYKIEDYQTYGALIPKEMINQAIKILAYATRESNPKKARNFKKPASPSKKLTLVLEDEPTKKSKRAAKLMCGRR</sequence>
<protein>
    <submittedName>
        <fullName evidence="1">Uncharacterized protein</fullName>
    </submittedName>
</protein>
<accession>A0A6L2JZL0</accession>
<comment type="caution">
    <text evidence="1">The sequence shown here is derived from an EMBL/GenBank/DDBJ whole genome shotgun (WGS) entry which is preliminary data.</text>
</comment>
<gene>
    <name evidence="1" type="ORF">Tci_013072</name>
</gene>
<reference evidence="1" key="1">
    <citation type="journal article" date="2019" name="Sci. Rep.">
        <title>Draft genome of Tanacetum cinerariifolium, the natural source of mosquito coil.</title>
        <authorList>
            <person name="Yamashiro T."/>
            <person name="Shiraishi A."/>
            <person name="Satake H."/>
            <person name="Nakayama K."/>
        </authorList>
    </citation>
    <scope>NUCLEOTIDE SEQUENCE</scope>
</reference>
<dbReference type="EMBL" id="BKCJ010001391">
    <property type="protein sequence ID" value="GEU41094.1"/>
    <property type="molecule type" value="Genomic_DNA"/>
</dbReference>
<organism evidence="1">
    <name type="scientific">Tanacetum cinerariifolium</name>
    <name type="common">Dalmatian daisy</name>
    <name type="synonym">Chrysanthemum cinerariifolium</name>
    <dbReference type="NCBI Taxonomy" id="118510"/>
    <lineage>
        <taxon>Eukaryota</taxon>
        <taxon>Viridiplantae</taxon>
        <taxon>Streptophyta</taxon>
        <taxon>Embryophyta</taxon>
        <taxon>Tracheophyta</taxon>
        <taxon>Spermatophyta</taxon>
        <taxon>Magnoliopsida</taxon>
        <taxon>eudicotyledons</taxon>
        <taxon>Gunneridae</taxon>
        <taxon>Pentapetalae</taxon>
        <taxon>asterids</taxon>
        <taxon>campanulids</taxon>
        <taxon>Asterales</taxon>
        <taxon>Asteraceae</taxon>
        <taxon>Asteroideae</taxon>
        <taxon>Anthemideae</taxon>
        <taxon>Anthemidinae</taxon>
        <taxon>Tanacetum</taxon>
    </lineage>
</organism>
<name>A0A6L2JZL0_TANCI</name>
<proteinExistence type="predicted"/>
<evidence type="ECO:0000313" key="1">
    <source>
        <dbReference type="EMBL" id="GEU41094.1"/>
    </source>
</evidence>